<dbReference type="STRING" id="640205.SAMN05216381_2828"/>
<dbReference type="Pfam" id="PF20242">
    <property type="entry name" value="Emfourin"/>
    <property type="match status" value="1"/>
</dbReference>
<dbReference type="EMBL" id="FNBM01000006">
    <property type="protein sequence ID" value="SDF98122.1"/>
    <property type="molecule type" value="Genomic_DNA"/>
</dbReference>
<dbReference type="InterPro" id="IPR049457">
    <property type="entry name" value="Emfourin"/>
</dbReference>
<dbReference type="AlphaFoldDB" id="A0A1G7QHY6"/>
<reference evidence="1 2" key="1">
    <citation type="submission" date="2016-10" db="EMBL/GenBank/DDBJ databases">
        <authorList>
            <person name="de Groot N.N."/>
        </authorList>
    </citation>
    <scope>NUCLEOTIDE SEQUENCE [LARGE SCALE GENOMIC DNA]</scope>
    <source>
        <strain evidence="1 2">LMG 25475</strain>
    </source>
</reference>
<name>A0A1G7QHY6_9GAMM</name>
<sequence>MKRLPELGTDAIVRISRQGGFAAVTALSRPREIDFAQCNPDQRDQVCSVLQTCLPVTTEGNAGAADRRFYRIELQFCQQNTQRDLVLQVPEEGAPDDLVQLWKEGT</sequence>
<dbReference type="Proteomes" id="UP000243378">
    <property type="component" value="Unassembled WGS sequence"/>
</dbReference>
<evidence type="ECO:0000313" key="2">
    <source>
        <dbReference type="Proteomes" id="UP000243378"/>
    </source>
</evidence>
<organism evidence="1 2">
    <name type="scientific">Phytopseudomonas seleniipraecipitans</name>
    <dbReference type="NCBI Taxonomy" id="640205"/>
    <lineage>
        <taxon>Bacteria</taxon>
        <taxon>Pseudomonadati</taxon>
        <taxon>Pseudomonadota</taxon>
        <taxon>Gammaproteobacteria</taxon>
        <taxon>Pseudomonadales</taxon>
        <taxon>Pseudomonadaceae</taxon>
        <taxon>Phytopseudomonas</taxon>
    </lineage>
</organism>
<protein>
    <submittedName>
        <fullName evidence="1">Uncharacterized protein</fullName>
    </submittedName>
</protein>
<proteinExistence type="predicted"/>
<accession>A0A1G7QHY6</accession>
<evidence type="ECO:0000313" key="1">
    <source>
        <dbReference type="EMBL" id="SDF98122.1"/>
    </source>
</evidence>
<gene>
    <name evidence="1" type="ORF">SAMN05216381_2828</name>
</gene>
<dbReference type="RefSeq" id="WP_092369097.1">
    <property type="nucleotide sequence ID" value="NZ_FNBM01000006.1"/>
</dbReference>
<dbReference type="OrthoDB" id="8658956at2"/>